<dbReference type="InterPro" id="IPR017850">
    <property type="entry name" value="Alkaline_phosphatase_core_sf"/>
</dbReference>
<reference evidence="2" key="1">
    <citation type="journal article" date="2020" name="bioRxiv">
        <title>Chromosome-level reference genome of the European wasp spider Argiope bruennichi: a resource for studies on range expansion and evolutionary adaptation.</title>
        <authorList>
            <person name="Sheffer M.M."/>
            <person name="Hoppe A."/>
            <person name="Krehenwinkel H."/>
            <person name="Uhl G."/>
            <person name="Kuss A.W."/>
            <person name="Jensen L."/>
            <person name="Jensen C."/>
            <person name="Gillespie R.G."/>
            <person name="Hoff K.J."/>
            <person name="Prost S."/>
        </authorList>
    </citation>
    <scope>NUCLEOTIDE SEQUENCE</scope>
</reference>
<dbReference type="GO" id="GO:0005615">
    <property type="term" value="C:extracellular space"/>
    <property type="evidence" value="ECO:0007669"/>
    <property type="project" value="TreeGrafter"/>
</dbReference>
<feature type="transmembrane region" description="Helical" evidence="1">
    <location>
        <begin position="23"/>
        <end position="41"/>
    </location>
</feature>
<organism evidence="2 3">
    <name type="scientific">Argiope bruennichi</name>
    <name type="common">Wasp spider</name>
    <name type="synonym">Aranea bruennichi</name>
    <dbReference type="NCBI Taxonomy" id="94029"/>
    <lineage>
        <taxon>Eukaryota</taxon>
        <taxon>Metazoa</taxon>
        <taxon>Ecdysozoa</taxon>
        <taxon>Arthropoda</taxon>
        <taxon>Chelicerata</taxon>
        <taxon>Arachnida</taxon>
        <taxon>Araneae</taxon>
        <taxon>Araneomorphae</taxon>
        <taxon>Entelegynae</taxon>
        <taxon>Araneoidea</taxon>
        <taxon>Araneidae</taxon>
        <taxon>Argiope</taxon>
    </lineage>
</organism>
<dbReference type="SUPFAM" id="SSF53649">
    <property type="entry name" value="Alkaline phosphatase-like"/>
    <property type="match status" value="2"/>
</dbReference>
<evidence type="ECO:0000313" key="3">
    <source>
        <dbReference type="Proteomes" id="UP000807504"/>
    </source>
</evidence>
<dbReference type="EMBL" id="JABXBU010002227">
    <property type="protein sequence ID" value="KAF8773882.1"/>
    <property type="molecule type" value="Genomic_DNA"/>
</dbReference>
<reference evidence="2" key="2">
    <citation type="submission" date="2020-06" db="EMBL/GenBank/DDBJ databases">
        <authorList>
            <person name="Sheffer M."/>
        </authorList>
    </citation>
    <scope>NUCLEOTIDE SEQUENCE</scope>
</reference>
<evidence type="ECO:0000256" key="1">
    <source>
        <dbReference type="SAM" id="Phobius"/>
    </source>
</evidence>
<gene>
    <name evidence="2" type="ORF">HNY73_016493</name>
</gene>
<protein>
    <submittedName>
        <fullName evidence="2">Uncharacterized protein</fullName>
    </submittedName>
</protein>
<dbReference type="PANTHER" id="PTHR10974">
    <property type="entry name" value="FI08016P-RELATED"/>
    <property type="match status" value="1"/>
</dbReference>
<keyword evidence="3" id="KW-1185">Reference proteome</keyword>
<keyword evidence="1" id="KW-0812">Transmembrane</keyword>
<evidence type="ECO:0000313" key="2">
    <source>
        <dbReference type="EMBL" id="KAF8773882.1"/>
    </source>
</evidence>
<proteinExistence type="predicted"/>
<comment type="caution">
    <text evidence="2">The sequence shown here is derived from an EMBL/GenBank/DDBJ whole genome shotgun (WGS) entry which is preliminary data.</text>
</comment>
<name>A0A8T0EIY7_ARGBR</name>
<keyword evidence="1" id="KW-0472">Membrane</keyword>
<sequence length="1756" mass="202799">MLLYKEPRRIPTYMAAIIRRHRFLIIVIICFLILMTFSWHFHRKGKPILKSTPVPYVYESSNDEIQNLDSNKAYFSEISKMPKSIEEELPHILSIRKSFEEKEMFSSFQTNINKETTKYEVEEFIPLKQKLDGFTTKVMRQIEEKIAIGHEEAPTIPIIQRPEGKSSSPSKIGVLEDEKKLHFKKSAVTIPNADKPVSFFTLQRSEEAFPPKFLKQIKEKIVIGHEEAPTIPIIRRSEEKSSSPLKIGVLADEKNLHLKNSAITIPNVGKLISLSTIQRSEEDFPPPNQDNKWKKMEHVTIPLARNRTGMMGMLSTNMHIKLNQKKSYPKVPNIRSTSKDSVLLIDTPGCKIPRLDPWDPTVKDLIEFPGPYVCPGPPIFLKSNPGGSITFNKTILETYYNTTAEKLICYYQPIYRSHEDEGSDRELAFETGNVTKLIFGTPLNEDYVAVSCNINGLKHDQYLPLVRFRDDVEEERNSMVPPTPALNVILIGIDSVSKLNFLRHFPRTHAFLNKKLKPFEMNGYTKVGDNTFPNLVPMLTGQFVEYWWNETVMDTMFFDNISLIWKLYAKRGYRTFYAEDNPLAGTFNYLKKGFNDPPTDYYFRPLALALEIWKDAVKPMKEFCLNSQLDFEMIYDYLKVFAQTMDKRPYFGFSMISTVTHDKLNNAAWVDEPTERLLEDLLNTGALNNTLLVLFSDHGLRFGKIRHTYVGKFEERLPLMYIHVPKWFLDQYPEIAKNLQTNQDRLMTLFDVHATMLHMLDLSKSEEIRSMFTLGKSLFEEISPNRTCPDAYIQTHWCPCQEFDVVDFSSPEAINASQAIVDNINYKLQPYGGICEVLKVDTIIDARVGKANELMVQYLRTENEVINKTIYVGDEVTPLDDYMITLIAKPGGAVFEGTVRHNPEDNSYSVLGLSRISQQQQFSIKITYKFFEEPLGIKSMAPIVRRRRFTIFIIICCVSLVIISWYSSNHNEQTLNNKITTDIYENFIPSNQAQQLNQKTLPTVEHKSDHTVIKEYKFATESRDSKNIHNPYYSAKSISNEMLYEYPDEYELVDSQETEDYQIKSMFEKLSREEKNSFLDEYEVTPFGMVRTHDRKLNTYSQTKEGISKIRRELTTYDINYSIDNVEDCDDCEEYFDVTAANIVEMPSSTKNPSLIIDTPGCKIPKLDPWDPSVSHLIKLHNPVICPGPPLFMRPSSDGSISLNETVLKEHYNMTADELVCNYQAIYRVHERPMSRREVSFVIGNVTKLQFGVPLNEDYVGAGCKVKNKTTNFEQFFPLIRLKKRIEEERNAIPDPKPKLNVILAGIDSVSKLNFLRHFNRSLSYLNEKMSPFEMNGYTKVGDNTFPNLVPLLTGHFVEYYWNESLKNTMYFDDLDLIWKEYAKKGYRTFYAEDHPMAGTFNYLKRGFYDPPTDYYFRPLALVLAGSTLIQNRTEPCLNSQLETDIIYDYLRDFVKAMEDRPYFAFAMVSTLTHDLLNYASWADKPTVDLLEDLSNLGALNSSLLVLFSDHGIRFGKIRYTYIGKYEERMPFMYIHVPEWFLKMYPVFAKNMQINQDRLMTLFDIHATMIHLLDLNKTHEERSAVTLGTSLFDEIPANRTCDDAHILRHWCPCETFETVPVNASQAIKASRAIVNDINFQLEPHDDICEVLKVDEIMSALVGKANDIVLRYIRAENEVLYKKIILGNKIEPIADYMITLVTKPGGAVFEGTVRYDPASDSYTVLGISRLNLYGTTSWCIDSQKLKLFCYCRVQKES</sequence>
<dbReference type="Pfam" id="PF02995">
    <property type="entry name" value="DUF229"/>
    <property type="match status" value="2"/>
</dbReference>
<dbReference type="PANTHER" id="PTHR10974:SF1">
    <property type="entry name" value="FI08016P-RELATED"/>
    <property type="match status" value="1"/>
</dbReference>
<dbReference type="FunFam" id="3.40.720.10:FF:000017">
    <property type="entry name" value="Predicted protein"/>
    <property type="match status" value="2"/>
</dbReference>
<dbReference type="Gene3D" id="3.40.720.10">
    <property type="entry name" value="Alkaline Phosphatase, subunit A"/>
    <property type="match status" value="2"/>
</dbReference>
<dbReference type="CDD" id="cd16021">
    <property type="entry name" value="ALP_like"/>
    <property type="match status" value="2"/>
</dbReference>
<dbReference type="Proteomes" id="UP000807504">
    <property type="component" value="Unassembled WGS sequence"/>
</dbReference>
<accession>A0A8T0EIY7</accession>
<keyword evidence="1" id="KW-1133">Transmembrane helix</keyword>
<dbReference type="InterPro" id="IPR004245">
    <property type="entry name" value="DUF229"/>
</dbReference>